<organism evidence="2 3">
    <name type="scientific">Panagrolaimus superbus</name>
    <dbReference type="NCBI Taxonomy" id="310955"/>
    <lineage>
        <taxon>Eukaryota</taxon>
        <taxon>Metazoa</taxon>
        <taxon>Ecdysozoa</taxon>
        <taxon>Nematoda</taxon>
        <taxon>Chromadorea</taxon>
        <taxon>Rhabditida</taxon>
        <taxon>Tylenchina</taxon>
        <taxon>Panagrolaimomorpha</taxon>
        <taxon>Panagrolaimoidea</taxon>
        <taxon>Panagrolaimidae</taxon>
        <taxon>Panagrolaimus</taxon>
    </lineage>
</organism>
<accession>A0A914YV38</accession>
<reference evidence="3" key="1">
    <citation type="submission" date="2022-11" db="UniProtKB">
        <authorList>
            <consortium name="WormBaseParasite"/>
        </authorList>
    </citation>
    <scope>IDENTIFICATION</scope>
</reference>
<name>A0A914YV38_9BILA</name>
<protein>
    <submittedName>
        <fullName evidence="3">Uncharacterized protein</fullName>
    </submittedName>
</protein>
<dbReference type="WBParaSite" id="PSU_v2.g3841.t1">
    <property type="protein sequence ID" value="PSU_v2.g3841.t1"/>
    <property type="gene ID" value="PSU_v2.g3841"/>
</dbReference>
<sequence length="77" mass="9195">MEEIQRKEEEKKARDQAEAEKNEMVLDQLMEMYLSVPGHKEMPKSDDPSLLREEVIDTLKSRKQMLLQHQETLRQLI</sequence>
<evidence type="ECO:0000313" key="3">
    <source>
        <dbReference type="WBParaSite" id="PSU_v2.g3841.t1"/>
    </source>
</evidence>
<dbReference type="Proteomes" id="UP000887577">
    <property type="component" value="Unplaced"/>
</dbReference>
<proteinExistence type="predicted"/>
<evidence type="ECO:0000256" key="1">
    <source>
        <dbReference type="SAM" id="MobiDB-lite"/>
    </source>
</evidence>
<evidence type="ECO:0000313" key="2">
    <source>
        <dbReference type="Proteomes" id="UP000887577"/>
    </source>
</evidence>
<dbReference type="AlphaFoldDB" id="A0A914YV38"/>
<feature type="region of interest" description="Disordered" evidence="1">
    <location>
        <begin position="1"/>
        <end position="20"/>
    </location>
</feature>
<keyword evidence="2" id="KW-1185">Reference proteome</keyword>